<evidence type="ECO:0000313" key="2">
    <source>
        <dbReference type="EMBL" id="KAG7562020.1"/>
    </source>
</evidence>
<evidence type="ECO:0000256" key="1">
    <source>
        <dbReference type="SAM" id="MobiDB-lite"/>
    </source>
</evidence>
<feature type="compositionally biased region" description="Polar residues" evidence="1">
    <location>
        <begin position="14"/>
        <end position="24"/>
    </location>
</feature>
<feature type="compositionally biased region" description="Polar residues" evidence="1">
    <location>
        <begin position="133"/>
        <end position="146"/>
    </location>
</feature>
<keyword evidence="3" id="KW-1185">Reference proteome</keyword>
<evidence type="ECO:0000313" key="3">
    <source>
        <dbReference type="Proteomes" id="UP000812966"/>
    </source>
</evidence>
<feature type="compositionally biased region" description="Polar residues" evidence="1">
    <location>
        <begin position="224"/>
        <end position="240"/>
    </location>
</feature>
<feature type="region of interest" description="Disordered" evidence="1">
    <location>
        <begin position="1"/>
        <end position="45"/>
    </location>
</feature>
<dbReference type="Proteomes" id="UP000812966">
    <property type="component" value="Unassembled WGS sequence"/>
</dbReference>
<sequence length="341" mass="35976">MSSLQLAIAAPRTPTAQRSQSVFPSPSDCPGPRTPIKALGTPGRSKFGLARSEIGTSSSVAKISGLIAGSPHRSPSPSPRREASVVSDIKPTQTELGLSSGRAASVARSYRARSITRAGSVASSLSPSESASQIGTGSRAQSTISRASRAVPYPLNSRARTMTRSPAPPVREPLFSNPDDDDDDGDDDGITCLSPGGDLLDYTPDDDDNATILPEAGGKRLAATSPSKSSRVSGATSSVGSIVDTPKFKPHPLGMDSVELQMLNQDILSLLFANPANKEGLKDICSEYGFQSPVDLKRMMTETIRRAADSNDGKFLTTSIEDPRKSYKRVINTPDNPFSLD</sequence>
<feature type="region of interest" description="Disordered" evidence="1">
    <location>
        <begin position="63"/>
        <end position="244"/>
    </location>
</feature>
<accession>A0A8K0JMF0</accession>
<proteinExistence type="predicted"/>
<gene>
    <name evidence="2" type="ORF">FFLO_02575</name>
</gene>
<dbReference type="AlphaFoldDB" id="A0A8K0JMF0"/>
<feature type="compositionally biased region" description="Acidic residues" evidence="1">
    <location>
        <begin position="178"/>
        <end position="189"/>
    </location>
</feature>
<protein>
    <submittedName>
        <fullName evidence="2">Uncharacterized protein</fullName>
    </submittedName>
</protein>
<feature type="compositionally biased region" description="Low complexity" evidence="1">
    <location>
        <begin position="99"/>
        <end position="132"/>
    </location>
</feature>
<comment type="caution">
    <text evidence="2">The sequence shown here is derived from an EMBL/GenBank/DDBJ whole genome shotgun (WGS) entry which is preliminary data.</text>
</comment>
<reference evidence="2" key="1">
    <citation type="submission" date="2020-04" db="EMBL/GenBank/DDBJ databases">
        <title>Analysis of mating type loci in Filobasidium floriforme.</title>
        <authorList>
            <person name="Nowrousian M."/>
        </authorList>
    </citation>
    <scope>NUCLEOTIDE SEQUENCE</scope>
    <source>
        <strain evidence="2">CBS 6242</strain>
    </source>
</reference>
<dbReference type="EMBL" id="JABELV010000041">
    <property type="protein sequence ID" value="KAG7562020.1"/>
    <property type="molecule type" value="Genomic_DNA"/>
</dbReference>
<organism evidence="2 3">
    <name type="scientific">Filobasidium floriforme</name>
    <dbReference type="NCBI Taxonomy" id="5210"/>
    <lineage>
        <taxon>Eukaryota</taxon>
        <taxon>Fungi</taxon>
        <taxon>Dikarya</taxon>
        <taxon>Basidiomycota</taxon>
        <taxon>Agaricomycotina</taxon>
        <taxon>Tremellomycetes</taxon>
        <taxon>Filobasidiales</taxon>
        <taxon>Filobasidiaceae</taxon>
        <taxon>Filobasidium</taxon>
    </lineage>
</organism>
<name>A0A8K0JMF0_9TREE</name>